<feature type="transmembrane region" description="Helical" evidence="8">
    <location>
        <begin position="490"/>
        <end position="509"/>
    </location>
</feature>
<feature type="transmembrane region" description="Helical" evidence="8">
    <location>
        <begin position="580"/>
        <end position="602"/>
    </location>
</feature>
<feature type="transmembrane region" description="Helical" evidence="8">
    <location>
        <begin position="63"/>
        <end position="90"/>
    </location>
</feature>
<evidence type="ECO:0000256" key="5">
    <source>
        <dbReference type="ARBA" id="ARBA00022692"/>
    </source>
</evidence>
<organism evidence="9">
    <name type="scientific">Oikopleura dioica</name>
    <name type="common">Tunicate</name>
    <dbReference type="NCBI Taxonomy" id="34765"/>
    <lineage>
        <taxon>Eukaryota</taxon>
        <taxon>Metazoa</taxon>
        <taxon>Chordata</taxon>
        <taxon>Tunicata</taxon>
        <taxon>Appendicularia</taxon>
        <taxon>Copelata</taxon>
        <taxon>Oikopleuridae</taxon>
        <taxon>Oikopleura</taxon>
    </lineage>
</organism>
<keyword evidence="10" id="KW-1185">Reference proteome</keyword>
<keyword evidence="5 8" id="KW-0812">Transmembrane</keyword>
<dbReference type="Pfam" id="PF01384">
    <property type="entry name" value="PHO4"/>
    <property type="match status" value="1"/>
</dbReference>
<feature type="transmembrane region" description="Helical" evidence="8">
    <location>
        <begin position="24"/>
        <end position="43"/>
    </location>
</feature>
<evidence type="ECO:0000256" key="7">
    <source>
        <dbReference type="ARBA" id="ARBA00023136"/>
    </source>
</evidence>
<keyword evidence="6 8" id="KW-1133">Transmembrane helix</keyword>
<dbReference type="PANTHER" id="PTHR11101">
    <property type="entry name" value="PHOSPHATE TRANSPORTER"/>
    <property type="match status" value="1"/>
</dbReference>
<keyword evidence="4 8" id="KW-0592">Phosphate transport</keyword>
<feature type="transmembrane region" description="Helical" evidence="8">
    <location>
        <begin position="160"/>
        <end position="182"/>
    </location>
</feature>
<feature type="transmembrane region" description="Helical" evidence="8">
    <location>
        <begin position="244"/>
        <end position="262"/>
    </location>
</feature>
<comment type="function">
    <text evidence="8">Sodium-phosphate symporter.</text>
</comment>
<proteinExistence type="inferred from homology"/>
<dbReference type="InParanoid" id="E4XE78"/>
<dbReference type="EMBL" id="FN653041">
    <property type="protein sequence ID" value="CBY09481.1"/>
    <property type="molecule type" value="Genomic_DNA"/>
</dbReference>
<keyword evidence="3 8" id="KW-0813">Transport</keyword>
<dbReference type="GO" id="GO:0005315">
    <property type="term" value="F:phosphate transmembrane transporter activity"/>
    <property type="evidence" value="ECO:0007669"/>
    <property type="project" value="InterPro"/>
</dbReference>
<dbReference type="AlphaFoldDB" id="E4XE78"/>
<evidence type="ECO:0000256" key="8">
    <source>
        <dbReference type="RuleBase" id="RU363058"/>
    </source>
</evidence>
<reference evidence="9" key="1">
    <citation type="journal article" date="2010" name="Science">
        <title>Plasticity of animal genome architecture unmasked by rapid evolution of a pelagic tunicate.</title>
        <authorList>
            <person name="Denoeud F."/>
            <person name="Henriet S."/>
            <person name="Mungpakdee S."/>
            <person name="Aury J.M."/>
            <person name="Da Silva C."/>
            <person name="Brinkmann H."/>
            <person name="Mikhaleva J."/>
            <person name="Olsen L.C."/>
            <person name="Jubin C."/>
            <person name="Canestro C."/>
            <person name="Bouquet J.M."/>
            <person name="Danks G."/>
            <person name="Poulain J."/>
            <person name="Campsteijn C."/>
            <person name="Adamski M."/>
            <person name="Cross I."/>
            <person name="Yadetie F."/>
            <person name="Muffato M."/>
            <person name="Louis A."/>
            <person name="Butcher S."/>
            <person name="Tsagkogeorga G."/>
            <person name="Konrad A."/>
            <person name="Singh S."/>
            <person name="Jensen M.F."/>
            <person name="Cong E.H."/>
            <person name="Eikeseth-Otteraa H."/>
            <person name="Noel B."/>
            <person name="Anthouard V."/>
            <person name="Porcel B.M."/>
            <person name="Kachouri-Lafond R."/>
            <person name="Nishino A."/>
            <person name="Ugolini M."/>
            <person name="Chourrout P."/>
            <person name="Nishida H."/>
            <person name="Aasland R."/>
            <person name="Huzurbazar S."/>
            <person name="Westhof E."/>
            <person name="Delsuc F."/>
            <person name="Lehrach H."/>
            <person name="Reinhardt R."/>
            <person name="Weissenbach J."/>
            <person name="Roy S.W."/>
            <person name="Artiguenave F."/>
            <person name="Postlethwait J.H."/>
            <person name="Manak J.R."/>
            <person name="Thompson E.M."/>
            <person name="Jaillon O."/>
            <person name="Du Pasquier L."/>
            <person name="Boudinot P."/>
            <person name="Liberles D.A."/>
            <person name="Volff J.N."/>
            <person name="Philippe H."/>
            <person name="Lenhard B."/>
            <person name="Roest Crollius H."/>
            <person name="Wincker P."/>
            <person name="Chourrout D."/>
        </authorList>
    </citation>
    <scope>NUCLEOTIDE SEQUENCE [LARGE SCALE GENOMIC DNA]</scope>
</reference>
<dbReference type="GO" id="GO:0035435">
    <property type="term" value="P:phosphate ion transmembrane transport"/>
    <property type="evidence" value="ECO:0007669"/>
    <property type="project" value="TreeGrafter"/>
</dbReference>
<evidence type="ECO:0000256" key="1">
    <source>
        <dbReference type="ARBA" id="ARBA00004141"/>
    </source>
</evidence>
<dbReference type="PANTHER" id="PTHR11101:SF80">
    <property type="entry name" value="PHOSPHATE TRANSPORTER"/>
    <property type="match status" value="1"/>
</dbReference>
<dbReference type="GO" id="GO:0016020">
    <property type="term" value="C:membrane"/>
    <property type="evidence" value="ECO:0007669"/>
    <property type="project" value="UniProtKB-SubCell"/>
</dbReference>
<comment type="subcellular location">
    <subcellularLocation>
        <location evidence="1 8">Membrane</location>
        <topology evidence="1 8">Multi-pass membrane protein</topology>
    </subcellularLocation>
</comment>
<feature type="transmembrane region" description="Helical" evidence="8">
    <location>
        <begin position="203"/>
        <end position="224"/>
    </location>
</feature>
<keyword evidence="7 8" id="KW-0472">Membrane</keyword>
<accession>E4XE78</accession>
<dbReference type="OrthoDB" id="260807at2759"/>
<evidence type="ECO:0000313" key="9">
    <source>
        <dbReference type="EMBL" id="CBY09481.1"/>
    </source>
</evidence>
<evidence type="ECO:0000256" key="3">
    <source>
        <dbReference type="ARBA" id="ARBA00022448"/>
    </source>
</evidence>
<feature type="transmembrane region" description="Helical" evidence="8">
    <location>
        <begin position="530"/>
        <end position="550"/>
    </location>
</feature>
<dbReference type="Proteomes" id="UP000001307">
    <property type="component" value="Unassembled WGS sequence"/>
</dbReference>
<protein>
    <recommendedName>
        <fullName evidence="8">Phosphate transporter</fullName>
    </recommendedName>
</protein>
<name>E4XE78_OIKDI</name>
<comment type="similarity">
    <text evidence="2 8">Belongs to the inorganic phosphate transporter (PiT) (TC 2.A.20) family.</text>
</comment>
<evidence type="ECO:0000313" key="10">
    <source>
        <dbReference type="Proteomes" id="UP000001307"/>
    </source>
</evidence>
<evidence type="ECO:0000256" key="4">
    <source>
        <dbReference type="ARBA" id="ARBA00022592"/>
    </source>
</evidence>
<sequence length="608" mass="66009">MELILLTAATPAELREEWLESTSWILFVAFAFAFMLAFAVGANDVANSFGTAVGSKVLTMKQAFVLASVFETAGAILLGGSVGATIRNGFLKKNERRSNVTLLMYGQLSAMFGAASWQILATLAKLPVSGTHSIVGAIVGFHVACKGWDGVGWNKLFKIVASWFLSPVIAGIASVAMFWFLHQRVLIPAQQYSSADNAKSEKLALFLLPIFYFATMTINIYALAHHQEKCPSGFLCDMPFYTSPLIAIISGILAAVLSYKFIVCKFKMQWAEELRKFGDQKPNEQIHLTVNQRTSELEEGEKKEVNRTIIDKKLCMPEMNVTPQAPLMTARLLSHIEKNDSFASSRALPSAASMGRIRLTSGGSFTLPPTITSINGRLMSETTDQGIVISPKGGDGEEYEFTEKSSGSVNIDDLDNGVFENDEFDGDIIVEKTFSEKRVNLLFEKLQIMTSCFGAFAHGGNDVSNAIGPLVAVYIYRMIGGLQIPEEVFAPWYLLAFGGLGITAGLWTCGAKLIKAMGEDITTITPVRGFCIELMSAFTVLGASTIGMPVSTTHCKVGSIVAIGIYGRTGVPVKQVINIALAWIVTVPTSALLSFLIMKLLLFMIPIV</sequence>
<gene>
    <name evidence="9" type="ORF">GSOID_T00008482001</name>
</gene>
<dbReference type="InterPro" id="IPR001204">
    <property type="entry name" value="Phos_transporter"/>
</dbReference>
<feature type="transmembrane region" description="Helical" evidence="8">
    <location>
        <begin position="466"/>
        <end position="484"/>
    </location>
</feature>
<evidence type="ECO:0000256" key="6">
    <source>
        <dbReference type="ARBA" id="ARBA00022989"/>
    </source>
</evidence>
<feature type="transmembrane region" description="Helical" evidence="8">
    <location>
        <begin position="102"/>
        <end position="120"/>
    </location>
</feature>
<evidence type="ECO:0000256" key="2">
    <source>
        <dbReference type="ARBA" id="ARBA00009916"/>
    </source>
</evidence>